<evidence type="ECO:0000313" key="3">
    <source>
        <dbReference type="RefSeq" id="XP_064075958.1"/>
    </source>
</evidence>
<organism evidence="2 3">
    <name type="scientific">Vanessa tameamea</name>
    <name type="common">Kamehameha butterfly</name>
    <dbReference type="NCBI Taxonomy" id="334116"/>
    <lineage>
        <taxon>Eukaryota</taxon>
        <taxon>Metazoa</taxon>
        <taxon>Ecdysozoa</taxon>
        <taxon>Arthropoda</taxon>
        <taxon>Hexapoda</taxon>
        <taxon>Insecta</taxon>
        <taxon>Pterygota</taxon>
        <taxon>Neoptera</taxon>
        <taxon>Endopterygota</taxon>
        <taxon>Lepidoptera</taxon>
        <taxon>Glossata</taxon>
        <taxon>Ditrysia</taxon>
        <taxon>Papilionoidea</taxon>
        <taxon>Nymphalidae</taxon>
        <taxon>Nymphalinae</taxon>
        <taxon>Vanessa</taxon>
    </lineage>
</organism>
<reference evidence="3" key="1">
    <citation type="submission" date="2025-08" db="UniProtKB">
        <authorList>
            <consortium name="RefSeq"/>
        </authorList>
    </citation>
    <scope>IDENTIFICATION</scope>
    <source>
        <tissue evidence="3">Whole body</tissue>
    </source>
</reference>
<gene>
    <name evidence="3" type="primary">LOC135194438</name>
</gene>
<keyword evidence="2" id="KW-1185">Reference proteome</keyword>
<proteinExistence type="predicted"/>
<dbReference type="Proteomes" id="UP001652626">
    <property type="component" value="Chromosome 29"/>
</dbReference>
<sequence length="387" mass="43638">MALVLRKAVLTKNVSLLKCIKGRQLATTNNKKHAAPIFTTVQRRGFTSKSLSPVLKNIRRSKLPSMQNNKRIAPYLGLSSSCPSIVRQRKMAASISLVRRFSSTAYSMFTRTDTTDIPRAMSNVTLKKYSAKPCAAPCPPCGPCCKKGCCLPPPCNTPPQCIQYMTGYYYYPYGTWFCGPYHVAGACLPVGAKCPCPKCCAACVCTLPKTDKADKTMDKYKVTSAEALPAEPSWEILAKTRENKGDSKLKNKESGKNEPDCTKKMLPPVLASILHPFSWGKGMRPGAETSYPMYYPKTKSNSYHTKVDPMDPMYRNKSTHHKQKIDRKLFDEASYNVRNPVERNISKREKKGKRFDKLRLYNHSTVPKYLKANRKPRVEPDFEQYDL</sequence>
<evidence type="ECO:0000313" key="2">
    <source>
        <dbReference type="Proteomes" id="UP001652626"/>
    </source>
</evidence>
<feature type="region of interest" description="Disordered" evidence="1">
    <location>
        <begin position="241"/>
        <end position="261"/>
    </location>
</feature>
<protein>
    <submittedName>
        <fullName evidence="3">Uncharacterized protein LOC135194438 isoform X2</fullName>
    </submittedName>
</protein>
<dbReference type="GeneID" id="135194438"/>
<name>A0ABM4AXC7_VANTA</name>
<dbReference type="RefSeq" id="XP_064075958.1">
    <property type="nucleotide sequence ID" value="XM_064219888.1"/>
</dbReference>
<evidence type="ECO:0000256" key="1">
    <source>
        <dbReference type="SAM" id="MobiDB-lite"/>
    </source>
</evidence>
<accession>A0ABM4AXC7</accession>